<dbReference type="GO" id="GO:0008270">
    <property type="term" value="F:zinc ion binding"/>
    <property type="evidence" value="ECO:0007669"/>
    <property type="project" value="InterPro"/>
</dbReference>
<accession>A0A3R9F5Z7</accession>
<dbReference type="GO" id="GO:0032259">
    <property type="term" value="P:methylation"/>
    <property type="evidence" value="ECO:0007669"/>
    <property type="project" value="UniProtKB-KW"/>
</dbReference>
<feature type="domain" description="Hcy-binding" evidence="5">
    <location>
        <begin position="1"/>
        <end position="294"/>
    </location>
</feature>
<dbReference type="PANTHER" id="PTHR11103">
    <property type="entry name" value="SLR1189 PROTEIN"/>
    <property type="match status" value="1"/>
</dbReference>
<dbReference type="PANTHER" id="PTHR11103:SF18">
    <property type="entry name" value="SLR1189 PROTEIN"/>
    <property type="match status" value="1"/>
</dbReference>
<protein>
    <submittedName>
        <fullName evidence="6">Homocysteine S-methyltransferase family protein</fullName>
    </submittedName>
</protein>
<reference evidence="6 7" key="1">
    <citation type="submission" date="2018-12" db="EMBL/GenBank/DDBJ databases">
        <title>Genomic taxonomy of the Vibrionaceae family.</title>
        <authorList>
            <person name="Gomez-Gil B."/>
            <person name="Enciso-Ibarra K."/>
        </authorList>
    </citation>
    <scope>NUCLEOTIDE SEQUENCE [LARGE SCALE GENOMIC DNA]</scope>
    <source>
        <strain evidence="6 7">CAIM 594</strain>
    </source>
</reference>
<dbReference type="Proteomes" id="UP000269041">
    <property type="component" value="Unassembled WGS sequence"/>
</dbReference>
<name>A0A3R9F5Z7_9VIBR</name>
<dbReference type="PROSITE" id="PS50970">
    <property type="entry name" value="HCY"/>
    <property type="match status" value="1"/>
</dbReference>
<keyword evidence="1 4" id="KW-0489">Methyltransferase</keyword>
<dbReference type="EMBL" id="RSFA01000057">
    <property type="protein sequence ID" value="RSD30665.1"/>
    <property type="molecule type" value="Genomic_DNA"/>
</dbReference>
<gene>
    <name evidence="6" type="ORF">EJA03_12740</name>
</gene>
<dbReference type="InterPro" id="IPR036589">
    <property type="entry name" value="HCY_dom_sf"/>
</dbReference>
<evidence type="ECO:0000313" key="6">
    <source>
        <dbReference type="EMBL" id="RSD30665.1"/>
    </source>
</evidence>
<comment type="caution">
    <text evidence="6">The sequence shown here is derived from an EMBL/GenBank/DDBJ whole genome shotgun (WGS) entry which is preliminary data.</text>
</comment>
<dbReference type="OrthoDB" id="9803687at2"/>
<sequence length="300" mass="33049">MVSLTILDGGMGRELKRIGAPFSQPLWSAQALIESPQHVKQAHQGFIEAGAQIITVNSYACVPFHLGEALYAEQGQVLAEKAAQLAREVAQESEKKILVAGALPPAFGSYRPDFFDEQRAYEIITSLAEAQQAYVDIWLAETIASLGEARVITKVLANSKKPVYLSFTLQDDTEQSPSLRSGESVTEAVEELLDANVDGIFFNCSIPEVIENAIKEVNKVMKHNDKPFIIGVYANSFAPIKSDHQANDSLQAIRHFSPSEYLEYAQRWYELGAHVIGGCCGIEPIHVQALAQWRDSLEES</sequence>
<evidence type="ECO:0000256" key="1">
    <source>
        <dbReference type="ARBA" id="ARBA00022603"/>
    </source>
</evidence>
<evidence type="ECO:0000259" key="5">
    <source>
        <dbReference type="PROSITE" id="PS50970"/>
    </source>
</evidence>
<dbReference type="Pfam" id="PF02574">
    <property type="entry name" value="S-methyl_trans"/>
    <property type="match status" value="1"/>
</dbReference>
<keyword evidence="3 4" id="KW-0862">Zinc</keyword>
<dbReference type="PIRSF" id="PIRSF037505">
    <property type="entry name" value="Betaine_HMT"/>
    <property type="match status" value="1"/>
</dbReference>
<dbReference type="SUPFAM" id="SSF82282">
    <property type="entry name" value="Homocysteine S-methyltransferase"/>
    <property type="match status" value="1"/>
</dbReference>
<dbReference type="InterPro" id="IPR017226">
    <property type="entry name" value="BHMT-like"/>
</dbReference>
<keyword evidence="7" id="KW-1185">Reference proteome</keyword>
<evidence type="ECO:0000256" key="2">
    <source>
        <dbReference type="ARBA" id="ARBA00022679"/>
    </source>
</evidence>
<feature type="binding site" evidence="3 4">
    <location>
        <position position="279"/>
    </location>
    <ligand>
        <name>Zn(2+)</name>
        <dbReference type="ChEBI" id="CHEBI:29105"/>
    </ligand>
</feature>
<evidence type="ECO:0000313" key="7">
    <source>
        <dbReference type="Proteomes" id="UP000269041"/>
    </source>
</evidence>
<feature type="binding site" evidence="3 4">
    <location>
        <position position="280"/>
    </location>
    <ligand>
        <name>Zn(2+)</name>
        <dbReference type="ChEBI" id="CHEBI:29105"/>
    </ligand>
</feature>
<evidence type="ECO:0000256" key="3">
    <source>
        <dbReference type="PIRSR" id="PIRSR037505-2"/>
    </source>
</evidence>
<evidence type="ECO:0000256" key="4">
    <source>
        <dbReference type="PROSITE-ProRule" id="PRU00333"/>
    </source>
</evidence>
<dbReference type="GO" id="GO:0009086">
    <property type="term" value="P:methionine biosynthetic process"/>
    <property type="evidence" value="ECO:0007669"/>
    <property type="project" value="InterPro"/>
</dbReference>
<dbReference type="InterPro" id="IPR003726">
    <property type="entry name" value="HCY_dom"/>
</dbReference>
<dbReference type="AlphaFoldDB" id="A0A3R9F5Z7"/>
<feature type="binding site" evidence="3 4">
    <location>
        <position position="204"/>
    </location>
    <ligand>
        <name>Zn(2+)</name>
        <dbReference type="ChEBI" id="CHEBI:29105"/>
    </ligand>
</feature>
<organism evidence="6 7">
    <name type="scientific">Vibrio pectenicida</name>
    <dbReference type="NCBI Taxonomy" id="62763"/>
    <lineage>
        <taxon>Bacteria</taxon>
        <taxon>Pseudomonadati</taxon>
        <taxon>Pseudomonadota</taxon>
        <taxon>Gammaproteobacteria</taxon>
        <taxon>Vibrionales</taxon>
        <taxon>Vibrionaceae</taxon>
        <taxon>Vibrio</taxon>
    </lineage>
</organism>
<dbReference type="RefSeq" id="WP_125322117.1">
    <property type="nucleotide sequence ID" value="NZ_AP024890.1"/>
</dbReference>
<comment type="cofactor">
    <cofactor evidence="3">
        <name>Zn(2+)</name>
        <dbReference type="ChEBI" id="CHEBI:29105"/>
    </cofactor>
    <text evidence="3">Binds 1 zinc ion per subunit.</text>
</comment>
<proteinExistence type="predicted"/>
<keyword evidence="2 4" id="KW-0808">Transferase</keyword>
<dbReference type="GO" id="GO:0008168">
    <property type="term" value="F:methyltransferase activity"/>
    <property type="evidence" value="ECO:0007669"/>
    <property type="project" value="UniProtKB-UniRule"/>
</dbReference>
<dbReference type="Gene3D" id="3.20.20.330">
    <property type="entry name" value="Homocysteine-binding-like domain"/>
    <property type="match status" value="1"/>
</dbReference>
<keyword evidence="3 4" id="KW-0479">Metal-binding</keyword>